<comment type="caution">
    <text evidence="2">The sequence shown here is derived from an EMBL/GenBank/DDBJ whole genome shotgun (WGS) entry which is preliminary data.</text>
</comment>
<protein>
    <submittedName>
        <fullName evidence="2">Uncharacterized protein</fullName>
    </submittedName>
</protein>
<dbReference type="Proteomes" id="UP000273807">
    <property type="component" value="Unassembled WGS sequence"/>
</dbReference>
<keyword evidence="3" id="KW-1185">Reference proteome</keyword>
<sequence length="80" mass="9103">MRRVPGGPVSARPAGRSSRRNFWLFALGSVWTFVMAARAVQWFGGPLWLGLVFIAAGLALAGYYLVRELLRWRRARQARR</sequence>
<organism evidence="2 3">
    <name type="scientific">Arthrobacter oryzae</name>
    <dbReference type="NCBI Taxonomy" id="409290"/>
    <lineage>
        <taxon>Bacteria</taxon>
        <taxon>Bacillati</taxon>
        <taxon>Actinomycetota</taxon>
        <taxon>Actinomycetes</taxon>
        <taxon>Micrococcales</taxon>
        <taxon>Micrococcaceae</taxon>
        <taxon>Arthrobacter</taxon>
    </lineage>
</organism>
<keyword evidence="1" id="KW-0812">Transmembrane</keyword>
<keyword evidence="1" id="KW-1133">Transmembrane helix</keyword>
<dbReference type="EMBL" id="RBED01000103">
    <property type="protein sequence ID" value="RNL53937.1"/>
    <property type="molecule type" value="Genomic_DNA"/>
</dbReference>
<evidence type="ECO:0000313" key="3">
    <source>
        <dbReference type="Proteomes" id="UP000273807"/>
    </source>
</evidence>
<dbReference type="AlphaFoldDB" id="A0A3N0BW54"/>
<proteinExistence type="predicted"/>
<gene>
    <name evidence="2" type="ORF">D7003_11730</name>
</gene>
<dbReference type="OrthoDB" id="10006181at2"/>
<name>A0A3N0BW54_9MICC</name>
<feature type="transmembrane region" description="Helical" evidence="1">
    <location>
        <begin position="21"/>
        <end position="41"/>
    </location>
</feature>
<evidence type="ECO:0000256" key="1">
    <source>
        <dbReference type="SAM" id="Phobius"/>
    </source>
</evidence>
<dbReference type="RefSeq" id="WP_123255627.1">
    <property type="nucleotide sequence ID" value="NZ_RBED01000103.1"/>
</dbReference>
<evidence type="ECO:0000313" key="2">
    <source>
        <dbReference type="EMBL" id="RNL53937.1"/>
    </source>
</evidence>
<reference evidence="2 3" key="1">
    <citation type="submission" date="2018-10" db="EMBL/GenBank/DDBJ databases">
        <title>Genome sequencing of Arthrobacter oryzae TNB02.</title>
        <authorList>
            <person name="Cho Y.-J."/>
            <person name="Cho A."/>
            <person name="Kim O.-S."/>
        </authorList>
    </citation>
    <scope>NUCLEOTIDE SEQUENCE [LARGE SCALE GENOMIC DNA]</scope>
    <source>
        <strain evidence="2 3">TNB02</strain>
    </source>
</reference>
<accession>A0A3N0BW54</accession>
<feature type="transmembrane region" description="Helical" evidence="1">
    <location>
        <begin position="47"/>
        <end position="66"/>
    </location>
</feature>
<keyword evidence="1" id="KW-0472">Membrane</keyword>